<name>A0ABS5HKJ1_9BACT</name>
<evidence type="ECO:0000313" key="1">
    <source>
        <dbReference type="EMBL" id="MBR8464510.1"/>
    </source>
</evidence>
<dbReference type="Proteomes" id="UP000682951">
    <property type="component" value="Unassembled WGS sequence"/>
</dbReference>
<gene>
    <name evidence="1" type="ORF">KDD93_08035</name>
</gene>
<evidence type="ECO:0000313" key="2">
    <source>
        <dbReference type="Proteomes" id="UP000682951"/>
    </source>
</evidence>
<comment type="caution">
    <text evidence="1">The sequence shown here is derived from an EMBL/GenBank/DDBJ whole genome shotgun (WGS) entry which is preliminary data.</text>
</comment>
<protein>
    <recommendedName>
        <fullName evidence="3">Lipoprotein</fullName>
    </recommendedName>
</protein>
<accession>A0ABS5HKJ1</accession>
<sequence length="156" mass="18190">MINFLLFTIFTIIFSGCFEKQPPISSQTFAITIISPMIKINDVGFIHHYKNNINLQIYSSAINTANIKIDDQICINRACFEKIEFNKKFFLNEHYDAFFEDILTRNKIYNGVNFTKSDCGFTQNISKNFIKYEVCGNNIKFIDTTKNIKIIIKELK</sequence>
<keyword evidence="2" id="KW-1185">Reference proteome</keyword>
<proteinExistence type="predicted"/>
<evidence type="ECO:0008006" key="3">
    <source>
        <dbReference type="Google" id="ProtNLM"/>
    </source>
</evidence>
<dbReference type="EMBL" id="JAGSSW010000008">
    <property type="protein sequence ID" value="MBR8464510.1"/>
    <property type="molecule type" value="Genomic_DNA"/>
</dbReference>
<reference evidence="1 2" key="1">
    <citation type="submission" date="2021-04" db="EMBL/GenBank/DDBJ databases">
        <title>Molecular and phenotypic characterization and identification of bacterial isolates recovered from the Anatolian ground squirrels (Spermophilus xanthoprymnus) and which have the potential to form a new species in the Campylobacter genus.</title>
        <authorList>
            <person name="Aydin F."/>
            <person name="Abay S."/>
            <person name="Kayman T."/>
            <person name="Karakaya E."/>
            <person name="Mustak H.K."/>
            <person name="Mustak I.B."/>
            <person name="Bilgin N."/>
            <person name="Duzler A."/>
            <person name="Sahin O."/>
            <person name="Guran O."/>
            <person name="Saticioglu I.B."/>
        </authorList>
    </citation>
    <scope>NUCLEOTIDE SEQUENCE [LARGE SCALE GENOMIC DNA]</scope>
    <source>
        <strain evidence="2">faydin-G24</strain>
    </source>
</reference>
<organism evidence="1 2">
    <name type="scientific">Campylobacter anatolicus</name>
    <dbReference type="NCBI Taxonomy" id="2829105"/>
    <lineage>
        <taxon>Bacteria</taxon>
        <taxon>Pseudomonadati</taxon>
        <taxon>Campylobacterota</taxon>
        <taxon>Epsilonproteobacteria</taxon>
        <taxon>Campylobacterales</taxon>
        <taxon>Campylobacteraceae</taxon>
        <taxon>Campylobacter</taxon>
    </lineage>
</organism>